<dbReference type="InterPro" id="IPR002941">
    <property type="entry name" value="DNA_methylase_N4/N6"/>
</dbReference>
<proteinExistence type="predicted"/>
<evidence type="ECO:0000256" key="2">
    <source>
        <dbReference type="ARBA" id="ARBA00022679"/>
    </source>
</evidence>
<dbReference type="GO" id="GO:0003677">
    <property type="term" value="F:DNA binding"/>
    <property type="evidence" value="ECO:0007669"/>
    <property type="project" value="InterPro"/>
</dbReference>
<dbReference type="Pfam" id="PF01555">
    <property type="entry name" value="N6_N4_Mtase"/>
    <property type="match status" value="1"/>
</dbReference>
<dbReference type="GO" id="GO:0032259">
    <property type="term" value="P:methylation"/>
    <property type="evidence" value="ECO:0007669"/>
    <property type="project" value="UniProtKB-KW"/>
</dbReference>
<evidence type="ECO:0000313" key="5">
    <source>
        <dbReference type="Proteomes" id="UP000230750"/>
    </source>
</evidence>
<evidence type="ECO:0000313" key="4">
    <source>
        <dbReference type="EMBL" id="PIK34159.1"/>
    </source>
</evidence>
<evidence type="ECO:0000256" key="1">
    <source>
        <dbReference type="ARBA" id="ARBA00022603"/>
    </source>
</evidence>
<gene>
    <name evidence="4" type="ORF">BSL78_29028</name>
</gene>
<dbReference type="PRINTS" id="PR00508">
    <property type="entry name" value="S21N4MTFRASE"/>
</dbReference>
<keyword evidence="5" id="KW-1185">Reference proteome</keyword>
<dbReference type="GO" id="GO:0008170">
    <property type="term" value="F:N-methyltransferase activity"/>
    <property type="evidence" value="ECO:0007669"/>
    <property type="project" value="InterPro"/>
</dbReference>
<sequence>MYTIQLCRNIFETSGMENEQWRTTVTAIFSPTNGYKELGRGYAAVSRAATREALEHFCRFNLRSTPPELKSFCQQLKLEASMELQCFKSINGAVAIHCCVTRELDSETLLEEVPCFTGATLVILDKPQYLQIRLNCCNGASPSLGWRLEAWTDLVSGNQNQLIDCVGSITIAMRGLKRPVSWKAGHHRNCIIVQKDLAFFHDGVPIDKNQKPIGLFQELVSALTYPKEWILDVCSGTGTGCLAALKEGRNVVGLESNKKMLEAITMRLSTQICEVGPKDNEIAEDEDSVDEDNVETLNLTLSTGV</sequence>
<comment type="caution">
    <text evidence="4">The sequence shown here is derived from an EMBL/GenBank/DDBJ whole genome shotgun (WGS) entry which is preliminary data.</text>
</comment>
<dbReference type="InterPro" id="IPR001091">
    <property type="entry name" value="RM_Methyltransferase"/>
</dbReference>
<protein>
    <recommendedName>
        <fullName evidence="3">DNA methylase N-4/N-6 domain-containing protein</fullName>
    </recommendedName>
</protein>
<dbReference type="Gene3D" id="3.40.50.150">
    <property type="entry name" value="Vaccinia Virus protein VP39"/>
    <property type="match status" value="1"/>
</dbReference>
<dbReference type="Proteomes" id="UP000230750">
    <property type="component" value="Unassembled WGS sequence"/>
</dbReference>
<dbReference type="EMBL" id="MRZV01002266">
    <property type="protein sequence ID" value="PIK34159.1"/>
    <property type="molecule type" value="Genomic_DNA"/>
</dbReference>
<organism evidence="4 5">
    <name type="scientific">Stichopus japonicus</name>
    <name type="common">Sea cucumber</name>
    <dbReference type="NCBI Taxonomy" id="307972"/>
    <lineage>
        <taxon>Eukaryota</taxon>
        <taxon>Metazoa</taxon>
        <taxon>Echinodermata</taxon>
        <taxon>Eleutherozoa</taxon>
        <taxon>Echinozoa</taxon>
        <taxon>Holothuroidea</taxon>
        <taxon>Aspidochirotacea</taxon>
        <taxon>Aspidochirotida</taxon>
        <taxon>Stichopodidae</taxon>
        <taxon>Apostichopus</taxon>
    </lineage>
</organism>
<reference evidence="4 5" key="1">
    <citation type="journal article" date="2017" name="PLoS Biol.">
        <title>The sea cucumber genome provides insights into morphological evolution and visceral regeneration.</title>
        <authorList>
            <person name="Zhang X."/>
            <person name="Sun L."/>
            <person name="Yuan J."/>
            <person name="Sun Y."/>
            <person name="Gao Y."/>
            <person name="Zhang L."/>
            <person name="Li S."/>
            <person name="Dai H."/>
            <person name="Hamel J.F."/>
            <person name="Liu C."/>
            <person name="Yu Y."/>
            <person name="Liu S."/>
            <person name="Lin W."/>
            <person name="Guo K."/>
            <person name="Jin S."/>
            <person name="Xu P."/>
            <person name="Storey K.B."/>
            <person name="Huan P."/>
            <person name="Zhang T."/>
            <person name="Zhou Y."/>
            <person name="Zhang J."/>
            <person name="Lin C."/>
            <person name="Li X."/>
            <person name="Xing L."/>
            <person name="Huo D."/>
            <person name="Sun M."/>
            <person name="Wang L."/>
            <person name="Mercier A."/>
            <person name="Li F."/>
            <person name="Yang H."/>
            <person name="Xiang J."/>
        </authorList>
    </citation>
    <scope>NUCLEOTIDE SEQUENCE [LARGE SCALE GENOMIC DNA]</scope>
    <source>
        <strain evidence="4">Shaxun</strain>
        <tissue evidence="4">Muscle</tissue>
    </source>
</reference>
<dbReference type="SUPFAM" id="SSF53335">
    <property type="entry name" value="S-adenosyl-L-methionine-dependent methyltransferases"/>
    <property type="match status" value="1"/>
</dbReference>
<feature type="domain" description="DNA methylase N-4/N-6" evidence="3">
    <location>
        <begin position="208"/>
        <end position="264"/>
    </location>
</feature>
<name>A0A2G8JEL9_STIJA</name>
<evidence type="ECO:0000259" key="3">
    <source>
        <dbReference type="Pfam" id="PF01555"/>
    </source>
</evidence>
<dbReference type="InterPro" id="IPR029063">
    <property type="entry name" value="SAM-dependent_MTases_sf"/>
</dbReference>
<dbReference type="OrthoDB" id="5988050at2759"/>
<keyword evidence="2" id="KW-0808">Transferase</keyword>
<accession>A0A2G8JEL9</accession>
<keyword evidence="1" id="KW-0489">Methyltransferase</keyword>
<dbReference type="AlphaFoldDB" id="A0A2G8JEL9"/>